<organism evidence="2 3">
    <name type="scientific">Vibrio azureus NBRC 104587</name>
    <dbReference type="NCBI Taxonomy" id="1219077"/>
    <lineage>
        <taxon>Bacteria</taxon>
        <taxon>Pseudomonadati</taxon>
        <taxon>Pseudomonadota</taxon>
        <taxon>Gammaproteobacteria</taxon>
        <taxon>Vibrionales</taxon>
        <taxon>Vibrionaceae</taxon>
        <taxon>Vibrio</taxon>
    </lineage>
</organism>
<dbReference type="PANTHER" id="PTHR38690:SF1">
    <property type="entry name" value="PROTEASE"/>
    <property type="match status" value="1"/>
</dbReference>
<dbReference type="NCBIfam" id="TIGR02099">
    <property type="entry name" value="YhdP family protein"/>
    <property type="match status" value="1"/>
</dbReference>
<dbReference type="Proteomes" id="UP000016567">
    <property type="component" value="Unassembled WGS sequence"/>
</dbReference>
<evidence type="ECO:0000313" key="3">
    <source>
        <dbReference type="Proteomes" id="UP000016567"/>
    </source>
</evidence>
<dbReference type="EMBL" id="BATL01000026">
    <property type="protein sequence ID" value="GAD75526.1"/>
    <property type="molecule type" value="Genomic_DNA"/>
</dbReference>
<sequence length="1309" mass="145498">MNFSVNRLARFCAWSLVLVLVMLALFVTALRVTLPHLNSFQNEITAWIKQDTGLDVSISNVMGSWRNSHPSLQLQGLQATLPQEPSANLKVDKIDIEFDLLRSVLQLKPVISDLDIDALTLDIRSVDLFSKEEVAPQAVSHSQITVPSQVGHKRSKPSALSRQIDSLLLRQLQDFTLNRSQIWYRSISQEPRRLDIEQLRWRNRGHKHRVEGVVNIIEPSLNSLLVSANFTDFGSLRDISGEFFASAQNVSIGPWLTQHMQAESGIESGEISLNSWLTLEHGKPNDAYVEILPSRLIWNEKGCHELVIESGIFKLSPNQKGWKAQANALQILTDGIAWPNLDITANMQPSEWLLNLSQLDVAALRPLLKLAPRSEFSNEALEHLSPSGRIEDVRILMKESLDSLRYSATLSNLSLSEWETIPGFNRVNMTLSGSLKQAQAKLTVMDDVFSFGEWLQAPLDIKQSEVELFWQQDDNGWRVWADKTTVATRDIQLLGTFVLDVPKGKSPFLSLYAEADLYNAGEVWRYLPPPALGQDLTNYLSSAIQGGKAETAKLLWYGDLDRFPYQTNDGIFQARIGLKNAKFSFDTAWPSITDLQLDLHFQNESMHFESHSAKLEGIQADKIIGHIDDLAESGQVDIEAKASAPASAVRDYMMATPLIDSVGAALTAVKVSGPVASEFNLTVPFDANQEVRVWGYADLNNSRVDIDTPAMTLENTTGRIQFDNNVVTGKGIKANLLTQPLVLNFDGAAQHKGYQVAIQSHGEWQVEPLKSYLGEQWLEPLSGKAPWQMSIDLQLGDIDFNYQVDLMAQLDRLASQYPYPLTKPAGTAGQAKLKASGDQASITAQLQLPEAKYQAEIDISHETPVLNATNLVIGQGGFKANPMTGHSVSVNLDKLDFNKWQPFLQDITSVAKAEKVDVKADPSPLIIPLPTQFSLDVGVLRLGEIELNDIALDARNQNNIWQVTVDSQETKGKASYDLPNHSLSVALEQLHLYIPSFDDKKIKRNSLLVRDDLSAPLISKFERKFYQEMPNLTLSVEDFWLQGYKVGQVNIALARQADRLEWQQMSFASGQSHVDIKGWWQLTETQSHSHFNLAFKGENNSDLMERFGITSGIQQAPFEIKAKVDWDGAPWSMKTQTLQGEVTTEFGKGVISQVSGAARLLGLFSLDSIIRKMQLDFTDVFDKGLAFNSIKGSGKIQEGVFVTNDIEMDALAGEMTIRGIADMNTRLVDAEVSFVPDITSGIPMLTAFAVAPQTALYVLAISTVISPVVEVFTQVNYSVEGPLDSPTVKEISRSKGKYTLPEQLRENAK</sequence>
<keyword evidence="3" id="KW-1185">Reference proteome</keyword>
<evidence type="ECO:0000313" key="2">
    <source>
        <dbReference type="EMBL" id="GAD75526.1"/>
    </source>
</evidence>
<dbReference type="OrthoDB" id="9762238at2"/>
<gene>
    <name evidence="2" type="ORF">VAZ01S_026_00320</name>
</gene>
<comment type="caution">
    <text evidence="2">The sequence shown here is derived from an EMBL/GenBank/DDBJ whole genome shotgun (WGS) entry which is preliminary data.</text>
</comment>
<dbReference type="InterPro" id="IPR025263">
    <property type="entry name" value="YhdP_central"/>
</dbReference>
<feature type="domain" description="YhdP central" evidence="1">
    <location>
        <begin position="4"/>
        <end position="1288"/>
    </location>
</feature>
<accession>U3A688</accession>
<proteinExistence type="predicted"/>
<name>U3A688_9VIBR</name>
<dbReference type="RefSeq" id="WP_021709285.1">
    <property type="nucleotide sequence ID" value="NZ_BAOB01000053.1"/>
</dbReference>
<dbReference type="eggNOG" id="COG3164">
    <property type="taxonomic scope" value="Bacteria"/>
</dbReference>
<protein>
    <recommendedName>
        <fullName evidence="1">YhdP central domain-containing protein</fullName>
    </recommendedName>
</protein>
<evidence type="ECO:0000259" key="1">
    <source>
        <dbReference type="Pfam" id="PF13116"/>
    </source>
</evidence>
<reference evidence="2 3" key="1">
    <citation type="submission" date="2013-09" db="EMBL/GenBank/DDBJ databases">
        <title>Whole genome shotgun sequence of Vibrio azureus NBRC 104587.</title>
        <authorList>
            <person name="Isaki S."/>
            <person name="Hosoyama A."/>
            <person name="Numata M."/>
            <person name="Hashimoto M."/>
            <person name="Hosoyama Y."/>
            <person name="Tsuchikane K."/>
            <person name="Noguchi M."/>
            <person name="Hirakata S."/>
            <person name="Ichikawa N."/>
            <person name="Ohji S."/>
            <person name="Yamazoe A."/>
            <person name="Fujita N."/>
        </authorList>
    </citation>
    <scope>NUCLEOTIDE SEQUENCE [LARGE SCALE GENOMIC DNA]</scope>
    <source>
        <strain evidence="2 3">NBRC 104587</strain>
    </source>
</reference>
<dbReference type="PANTHER" id="PTHR38690">
    <property type="entry name" value="PROTEASE-RELATED"/>
    <property type="match status" value="1"/>
</dbReference>
<dbReference type="InterPro" id="IPR011836">
    <property type="entry name" value="YhdP"/>
</dbReference>
<dbReference type="Pfam" id="PF13116">
    <property type="entry name" value="YhdP"/>
    <property type="match status" value="1"/>
</dbReference>
<dbReference type="STRING" id="1219077.VAZ01S_026_00320"/>